<dbReference type="Proteomes" id="UP000320333">
    <property type="component" value="Unassembled WGS sequence"/>
</dbReference>
<dbReference type="EMBL" id="QEAP01000080">
    <property type="protein sequence ID" value="TPX75461.1"/>
    <property type="molecule type" value="Genomic_DNA"/>
</dbReference>
<evidence type="ECO:0000313" key="2">
    <source>
        <dbReference type="Proteomes" id="UP000320333"/>
    </source>
</evidence>
<evidence type="ECO:0000313" key="1">
    <source>
        <dbReference type="EMBL" id="TPX75461.1"/>
    </source>
</evidence>
<gene>
    <name evidence="1" type="ORF">CcCBS67573_g03259</name>
</gene>
<reference evidence="1 2" key="1">
    <citation type="journal article" date="2019" name="Sci. Rep.">
        <title>Comparative genomics of chytrid fungi reveal insights into the obligate biotrophic and pathogenic lifestyle of Synchytrium endobioticum.</title>
        <authorList>
            <person name="van de Vossenberg B.T.L.H."/>
            <person name="Warris S."/>
            <person name="Nguyen H.D.T."/>
            <person name="van Gent-Pelzer M.P.E."/>
            <person name="Joly D.L."/>
            <person name="van de Geest H.C."/>
            <person name="Bonants P.J.M."/>
            <person name="Smith D.S."/>
            <person name="Levesque C.A."/>
            <person name="van der Lee T.A.J."/>
        </authorList>
    </citation>
    <scope>NUCLEOTIDE SEQUENCE [LARGE SCALE GENOMIC DNA]</scope>
    <source>
        <strain evidence="1 2">CBS 675.73</strain>
    </source>
</reference>
<comment type="caution">
    <text evidence="1">The sequence shown here is derived from an EMBL/GenBank/DDBJ whole genome shotgun (WGS) entry which is preliminary data.</text>
</comment>
<dbReference type="AlphaFoldDB" id="A0A507FGF4"/>
<organism evidence="1 2">
    <name type="scientific">Chytriomyces confervae</name>
    <dbReference type="NCBI Taxonomy" id="246404"/>
    <lineage>
        <taxon>Eukaryota</taxon>
        <taxon>Fungi</taxon>
        <taxon>Fungi incertae sedis</taxon>
        <taxon>Chytridiomycota</taxon>
        <taxon>Chytridiomycota incertae sedis</taxon>
        <taxon>Chytridiomycetes</taxon>
        <taxon>Chytridiales</taxon>
        <taxon>Chytriomycetaceae</taxon>
        <taxon>Chytriomyces</taxon>
    </lineage>
</organism>
<accession>A0A507FGF4</accession>
<sequence length="231" mass="22325">MAHEANFLQMFVLRPAPGDPTTSTVAASAATVTSSDPSAATSAAFVAPTKELGNVSASGCGALQATFNTCAANALFDPTSLKYFRSISDICGPQANLGQLQLYTCICEKASAIEYCFSLDCPSDTANYAASTQYKNENCAALASLQPKVSVPVASPMITGSGAGNGGGPVLNLPPGGSAGGSAAAGSGSSVGTTGGAGAAGSSANAKSAGMSVVGGWSVAAAAVVVGVVAL</sequence>
<proteinExistence type="predicted"/>
<dbReference type="OrthoDB" id="2141831at2759"/>
<name>A0A507FGF4_9FUNG</name>
<protein>
    <submittedName>
        <fullName evidence="1">Uncharacterized protein</fullName>
    </submittedName>
</protein>
<keyword evidence="2" id="KW-1185">Reference proteome</keyword>